<protein>
    <recommendedName>
        <fullName evidence="4">Cation-transporting P-type ATPase N-terminal domain-containing protein</fullName>
    </recommendedName>
</protein>
<keyword evidence="6" id="KW-1185">Reference proteome</keyword>
<evidence type="ECO:0000256" key="3">
    <source>
        <dbReference type="SAM" id="Phobius"/>
    </source>
</evidence>
<dbReference type="Proteomes" id="UP001209570">
    <property type="component" value="Unassembled WGS sequence"/>
</dbReference>
<dbReference type="InterPro" id="IPR023298">
    <property type="entry name" value="ATPase_P-typ_TM_dom_sf"/>
</dbReference>
<evidence type="ECO:0000256" key="2">
    <source>
        <dbReference type="ARBA" id="ARBA00022842"/>
    </source>
</evidence>
<dbReference type="FunFam" id="1.20.1110.10:FF:000036">
    <property type="entry name" value="Calcium-transporting ATPase"/>
    <property type="match status" value="1"/>
</dbReference>
<feature type="domain" description="Cation-transporting P-type ATPase N-terminal" evidence="4">
    <location>
        <begin position="27"/>
        <end position="102"/>
    </location>
</feature>
<dbReference type="Pfam" id="PF00690">
    <property type="entry name" value="Cation_ATPase_N"/>
    <property type="match status" value="1"/>
</dbReference>
<feature type="transmembrane region" description="Helical" evidence="3">
    <location>
        <begin position="111"/>
        <end position="131"/>
    </location>
</feature>
<dbReference type="PANTHER" id="PTHR24093">
    <property type="entry name" value="CATION TRANSPORTING ATPASE"/>
    <property type="match status" value="1"/>
</dbReference>
<dbReference type="Gene3D" id="1.20.1110.10">
    <property type="entry name" value="Calcium-transporting ATPase, transmembrane domain"/>
    <property type="match status" value="1"/>
</dbReference>
<dbReference type="PANTHER" id="PTHR24093:SF369">
    <property type="entry name" value="CALCIUM-TRANSPORTING ATPASE"/>
    <property type="match status" value="1"/>
</dbReference>
<evidence type="ECO:0000256" key="1">
    <source>
        <dbReference type="ARBA" id="ARBA00004127"/>
    </source>
</evidence>
<accession>A0AAD5L629</accession>
<dbReference type="GO" id="GO:0005388">
    <property type="term" value="F:P-type calcium transporter activity"/>
    <property type="evidence" value="ECO:0007669"/>
    <property type="project" value="TreeGrafter"/>
</dbReference>
<reference evidence="5" key="1">
    <citation type="submission" date="2021-12" db="EMBL/GenBank/DDBJ databases">
        <title>Prjna785345.</title>
        <authorList>
            <person name="Rujirawat T."/>
            <person name="Krajaejun T."/>
        </authorList>
    </citation>
    <scope>NUCLEOTIDE SEQUENCE</scope>
    <source>
        <strain evidence="5">Pi057C3</strain>
    </source>
</reference>
<evidence type="ECO:0000313" key="5">
    <source>
        <dbReference type="EMBL" id="KAJ0389708.1"/>
    </source>
</evidence>
<dbReference type="AlphaFoldDB" id="A0AAD5L629"/>
<dbReference type="SUPFAM" id="SSF81665">
    <property type="entry name" value="Calcium ATPase, transmembrane domain M"/>
    <property type="match status" value="1"/>
</dbReference>
<evidence type="ECO:0000259" key="4">
    <source>
        <dbReference type="SMART" id="SM00831"/>
    </source>
</evidence>
<keyword evidence="3" id="KW-0472">Membrane</keyword>
<name>A0AAD5L629_PYTIN</name>
<dbReference type="SMART" id="SM00831">
    <property type="entry name" value="Cation_ATPase_N"/>
    <property type="match status" value="1"/>
</dbReference>
<evidence type="ECO:0000313" key="6">
    <source>
        <dbReference type="Proteomes" id="UP001209570"/>
    </source>
</evidence>
<sequence>MSFRLLTGDLVRLIETPHDKQVSEVARLGGLAGIADALNVDVRQGLNDDDKADLQKREDCFGKNYVAPPKPKSFLELMWDAFQDITIIVLTIAGVFSIILSVTVGDHPETGWIEGTCIIFAVLVVMFVTAINDYQKEKQFRALNAVKEDEKIKVIRNGVPMEVSKFNLVVGDIVRVDLVR</sequence>
<comment type="subcellular location">
    <subcellularLocation>
        <location evidence="1">Endomembrane system</location>
        <topology evidence="1">Multi-pass membrane protein</topology>
    </subcellularLocation>
</comment>
<dbReference type="GO" id="GO:0005886">
    <property type="term" value="C:plasma membrane"/>
    <property type="evidence" value="ECO:0007669"/>
    <property type="project" value="TreeGrafter"/>
</dbReference>
<keyword evidence="3" id="KW-1133">Transmembrane helix</keyword>
<comment type="caution">
    <text evidence="5">The sequence shown here is derived from an EMBL/GenBank/DDBJ whole genome shotgun (WGS) entry which is preliminary data.</text>
</comment>
<gene>
    <name evidence="5" type="ORF">P43SY_010305</name>
</gene>
<dbReference type="GO" id="GO:0012505">
    <property type="term" value="C:endomembrane system"/>
    <property type="evidence" value="ECO:0007669"/>
    <property type="project" value="UniProtKB-SubCell"/>
</dbReference>
<feature type="transmembrane region" description="Helical" evidence="3">
    <location>
        <begin position="85"/>
        <end position="105"/>
    </location>
</feature>
<proteinExistence type="predicted"/>
<organism evidence="5 6">
    <name type="scientific">Pythium insidiosum</name>
    <name type="common">Pythiosis disease agent</name>
    <dbReference type="NCBI Taxonomy" id="114742"/>
    <lineage>
        <taxon>Eukaryota</taxon>
        <taxon>Sar</taxon>
        <taxon>Stramenopiles</taxon>
        <taxon>Oomycota</taxon>
        <taxon>Peronosporomycetes</taxon>
        <taxon>Pythiales</taxon>
        <taxon>Pythiaceae</taxon>
        <taxon>Pythium</taxon>
    </lineage>
</organism>
<dbReference type="Gene3D" id="2.70.150.10">
    <property type="entry name" value="Calcium-transporting ATPase, cytoplasmic transduction domain A"/>
    <property type="match status" value="1"/>
</dbReference>
<dbReference type="InterPro" id="IPR004014">
    <property type="entry name" value="ATPase_P-typ_cation-transptr_N"/>
</dbReference>
<dbReference type="EMBL" id="JAKCXM010003277">
    <property type="protein sequence ID" value="KAJ0389708.1"/>
    <property type="molecule type" value="Genomic_DNA"/>
</dbReference>
<keyword evidence="3" id="KW-0812">Transmembrane</keyword>
<keyword evidence="2" id="KW-0460">Magnesium</keyword>